<feature type="transmembrane region" description="Helical" evidence="6">
    <location>
        <begin position="20"/>
        <end position="44"/>
    </location>
</feature>
<dbReference type="SUPFAM" id="SSF52833">
    <property type="entry name" value="Thioredoxin-like"/>
    <property type="match status" value="1"/>
</dbReference>
<evidence type="ECO:0000313" key="8">
    <source>
        <dbReference type="EMBL" id="PIR76677.1"/>
    </source>
</evidence>
<keyword evidence="6" id="KW-0812">Transmembrane</keyword>
<evidence type="ECO:0000256" key="6">
    <source>
        <dbReference type="SAM" id="Phobius"/>
    </source>
</evidence>
<keyword evidence="2" id="KW-0732">Signal</keyword>
<gene>
    <name evidence="8" type="ORF">COU32_00780</name>
</gene>
<evidence type="ECO:0000256" key="5">
    <source>
        <dbReference type="ARBA" id="ARBA00023284"/>
    </source>
</evidence>
<keyword evidence="4" id="KW-1015">Disulfide bond</keyword>
<accession>A0A2H0TZ52</accession>
<reference evidence="9" key="1">
    <citation type="submission" date="2017-09" db="EMBL/GenBank/DDBJ databases">
        <title>Depth-based differentiation of microbial function through sediment-hosted aquifers and enrichment of novel symbionts in the deep terrestrial subsurface.</title>
        <authorList>
            <person name="Probst A.J."/>
            <person name="Ladd B."/>
            <person name="Jarett J.K."/>
            <person name="Geller-Mcgrath D.E."/>
            <person name="Sieber C.M.K."/>
            <person name="Emerson J.B."/>
            <person name="Anantharaman K."/>
            <person name="Thomas B.C."/>
            <person name="Malmstrom R."/>
            <person name="Stieglmeier M."/>
            <person name="Klingl A."/>
            <person name="Woyke T."/>
            <person name="Ryan C.M."/>
            <person name="Banfield J.F."/>
        </authorList>
    </citation>
    <scope>NUCLEOTIDE SEQUENCE [LARGE SCALE GENOMIC DNA]</scope>
</reference>
<dbReference type="EMBL" id="PFBY01000011">
    <property type="protein sequence ID" value="PIR76677.1"/>
    <property type="molecule type" value="Genomic_DNA"/>
</dbReference>
<keyword evidence="3" id="KW-0560">Oxidoreductase</keyword>
<keyword evidence="6" id="KW-0472">Membrane</keyword>
<name>A0A2H0TZ52_9BACT</name>
<dbReference type="PANTHER" id="PTHR13887:SF14">
    <property type="entry name" value="DISULFIDE BOND FORMATION PROTEIN D"/>
    <property type="match status" value="1"/>
</dbReference>
<comment type="caution">
    <text evidence="8">The sequence shown here is derived from an EMBL/GenBank/DDBJ whole genome shotgun (WGS) entry which is preliminary data.</text>
</comment>
<evidence type="ECO:0000256" key="3">
    <source>
        <dbReference type="ARBA" id="ARBA00023002"/>
    </source>
</evidence>
<dbReference type="InterPro" id="IPR012336">
    <property type="entry name" value="Thioredoxin-like_fold"/>
</dbReference>
<evidence type="ECO:0000313" key="9">
    <source>
        <dbReference type="Proteomes" id="UP000231530"/>
    </source>
</evidence>
<evidence type="ECO:0000256" key="4">
    <source>
        <dbReference type="ARBA" id="ARBA00023157"/>
    </source>
</evidence>
<dbReference type="Pfam" id="PF13462">
    <property type="entry name" value="Thioredoxin_4"/>
    <property type="match status" value="1"/>
</dbReference>
<protein>
    <recommendedName>
        <fullName evidence="7">Thioredoxin domain-containing protein</fullName>
    </recommendedName>
</protein>
<dbReference type="InterPro" id="IPR036249">
    <property type="entry name" value="Thioredoxin-like_sf"/>
</dbReference>
<dbReference type="PANTHER" id="PTHR13887">
    <property type="entry name" value="GLUTATHIONE S-TRANSFERASE KAPPA"/>
    <property type="match status" value="1"/>
</dbReference>
<sequence length="254" mass="28452">MHDQQFPPNNPWYKTGGGIAFLGILGVLLVSVLSFAGLVGYYALQIHNGNGAQIVQGLQETKSKFSTDPHLAAGNTQVAIQDITPYIRQFDPQYGNLTSHVTILAFIDFECPYCQASYTTFEQLRKRYEAGVHIVFKQFPLESIHPFAMQAALAAGCAEEQNNFWPYYELLFTKKDFTTNALFSYAKTLGLNESLFETCVTTQRYRSQILQDMQDGLDLGVRGTPTYFVGTTRLEGVISLDDWDKQIITAIQSS</sequence>
<dbReference type="InterPro" id="IPR013766">
    <property type="entry name" value="Thioredoxin_domain"/>
</dbReference>
<keyword evidence="5" id="KW-0676">Redox-active center</keyword>
<evidence type="ECO:0000256" key="2">
    <source>
        <dbReference type="ARBA" id="ARBA00022729"/>
    </source>
</evidence>
<comment type="similarity">
    <text evidence="1">Belongs to the thioredoxin family. DsbA subfamily.</text>
</comment>
<evidence type="ECO:0000259" key="7">
    <source>
        <dbReference type="PROSITE" id="PS51352"/>
    </source>
</evidence>
<dbReference type="PROSITE" id="PS51352">
    <property type="entry name" value="THIOREDOXIN_2"/>
    <property type="match status" value="1"/>
</dbReference>
<dbReference type="GO" id="GO:0016491">
    <property type="term" value="F:oxidoreductase activity"/>
    <property type="evidence" value="ECO:0007669"/>
    <property type="project" value="UniProtKB-KW"/>
</dbReference>
<dbReference type="Gene3D" id="3.40.30.10">
    <property type="entry name" value="Glutaredoxin"/>
    <property type="match status" value="1"/>
</dbReference>
<proteinExistence type="inferred from homology"/>
<dbReference type="AlphaFoldDB" id="A0A2H0TZ52"/>
<dbReference type="Proteomes" id="UP000231530">
    <property type="component" value="Unassembled WGS sequence"/>
</dbReference>
<organism evidence="8 9">
    <name type="scientific">Candidatus Magasanikbacteria bacterium CG10_big_fil_rev_8_21_14_0_10_42_10</name>
    <dbReference type="NCBI Taxonomy" id="1974649"/>
    <lineage>
        <taxon>Bacteria</taxon>
        <taxon>Candidatus Magasanikiibacteriota</taxon>
    </lineage>
</organism>
<evidence type="ECO:0000256" key="1">
    <source>
        <dbReference type="ARBA" id="ARBA00005791"/>
    </source>
</evidence>
<feature type="domain" description="Thioredoxin" evidence="7">
    <location>
        <begin position="56"/>
        <end position="253"/>
    </location>
</feature>
<keyword evidence="6" id="KW-1133">Transmembrane helix</keyword>